<keyword evidence="4" id="KW-1185">Reference proteome</keyword>
<dbReference type="KEGG" id="sls:SLINC_3288"/>
<dbReference type="Proteomes" id="UP000092598">
    <property type="component" value="Chromosome"/>
</dbReference>
<evidence type="ECO:0000313" key="3">
    <source>
        <dbReference type="EMBL" id="ANS65512.1"/>
    </source>
</evidence>
<gene>
    <name evidence="3" type="ORF">SLINC_3288</name>
</gene>
<evidence type="ECO:0000256" key="1">
    <source>
        <dbReference type="ARBA" id="ARBA00006845"/>
    </source>
</evidence>
<dbReference type="OrthoDB" id="5184890at2"/>
<proteinExistence type="inferred from homology"/>
<dbReference type="RefSeq" id="WP_067433414.1">
    <property type="nucleotide sequence ID" value="NZ_CP016438.1"/>
</dbReference>
<feature type="domain" description="Barstar (barnase inhibitor)" evidence="2">
    <location>
        <begin position="11"/>
        <end position="71"/>
    </location>
</feature>
<protein>
    <recommendedName>
        <fullName evidence="2">Barstar (barnase inhibitor) domain-containing protein</fullName>
    </recommendedName>
</protein>
<evidence type="ECO:0000259" key="2">
    <source>
        <dbReference type="Pfam" id="PF01337"/>
    </source>
</evidence>
<evidence type="ECO:0000313" key="4">
    <source>
        <dbReference type="Proteomes" id="UP000092598"/>
    </source>
</evidence>
<dbReference type="Gene3D" id="3.30.370.10">
    <property type="entry name" value="Barstar-like"/>
    <property type="match status" value="1"/>
</dbReference>
<name>A0A1B1MAU8_STRLN</name>
<sequence>MPKKTPPTELVVDLRGRSFDTLDEFWDAVAGPLGLPEGFGRNPDALRDTLQAGGVSEVVDSYDVIVVHADKRGIFASRDHETRALRTAFAGRRSQLLAHPLS</sequence>
<dbReference type="EMBL" id="CP016438">
    <property type="protein sequence ID" value="ANS65512.1"/>
    <property type="molecule type" value="Genomic_DNA"/>
</dbReference>
<dbReference type="InterPro" id="IPR000468">
    <property type="entry name" value="Barstar"/>
</dbReference>
<dbReference type="InterPro" id="IPR035905">
    <property type="entry name" value="Barstar-like_sf"/>
</dbReference>
<accession>A0A1B1MAU8</accession>
<dbReference type="SUPFAM" id="SSF52038">
    <property type="entry name" value="Barstar-related"/>
    <property type="match status" value="1"/>
</dbReference>
<reference evidence="3 4" key="1">
    <citation type="submission" date="2016-07" db="EMBL/GenBank/DDBJ databases">
        <title>Enhancement of antibiotic productionsby engineered nitrateutilization in actinobacteria.</title>
        <authorList>
            <person name="Meng S.C."/>
        </authorList>
    </citation>
    <scope>NUCLEOTIDE SEQUENCE [LARGE SCALE GENOMIC DNA]</scope>
    <source>
        <strain evidence="3 4">NRRL 2936</strain>
    </source>
</reference>
<dbReference type="AlphaFoldDB" id="A0A1B1MAU8"/>
<dbReference type="Pfam" id="PF01337">
    <property type="entry name" value="Barstar"/>
    <property type="match status" value="1"/>
</dbReference>
<organism evidence="3 4">
    <name type="scientific">Streptomyces lincolnensis</name>
    <dbReference type="NCBI Taxonomy" id="1915"/>
    <lineage>
        <taxon>Bacteria</taxon>
        <taxon>Bacillati</taxon>
        <taxon>Actinomycetota</taxon>
        <taxon>Actinomycetes</taxon>
        <taxon>Kitasatosporales</taxon>
        <taxon>Streptomycetaceae</taxon>
        <taxon>Streptomyces</taxon>
    </lineage>
</organism>
<comment type="similarity">
    <text evidence="1">Belongs to the barstar family.</text>
</comment>